<proteinExistence type="predicted"/>
<dbReference type="SUPFAM" id="SSF46689">
    <property type="entry name" value="Homeodomain-like"/>
    <property type="match status" value="1"/>
</dbReference>
<dbReference type="Proteomes" id="UP000198639">
    <property type="component" value="Unassembled WGS sequence"/>
</dbReference>
<evidence type="ECO:0000313" key="3">
    <source>
        <dbReference type="Proteomes" id="UP000198639"/>
    </source>
</evidence>
<protein>
    <submittedName>
        <fullName evidence="2">Transposase</fullName>
    </submittedName>
</protein>
<dbReference type="InterPro" id="IPR009057">
    <property type="entry name" value="Homeodomain-like_sf"/>
</dbReference>
<name>A0A1I1K079_9BURK</name>
<sequence>MSGKRYTEEFKIAAVKQVAQGGHPASEVAARLGISIHSLYTWTKCYSVPEAERKAVDAQADEMRRLKAELKRVTEERDILKKAAVYFAKTSG</sequence>
<keyword evidence="3" id="KW-1185">Reference proteome</keyword>
<evidence type="ECO:0000256" key="1">
    <source>
        <dbReference type="SAM" id="Coils"/>
    </source>
</evidence>
<reference evidence="3" key="1">
    <citation type="submission" date="2016-10" db="EMBL/GenBank/DDBJ databases">
        <authorList>
            <person name="Varghese N."/>
            <person name="Submissions S."/>
        </authorList>
    </citation>
    <scope>NUCLEOTIDE SEQUENCE [LARGE SCALE GENOMIC DNA]</scope>
    <source>
        <strain evidence="3">CGMCC 1.12041</strain>
    </source>
</reference>
<dbReference type="AlphaFoldDB" id="A0A1I1K079"/>
<dbReference type="STRING" id="1164594.SAMN05216204_10718"/>
<feature type="coiled-coil region" evidence="1">
    <location>
        <begin position="53"/>
        <end position="83"/>
    </location>
</feature>
<dbReference type="GO" id="GO:0003677">
    <property type="term" value="F:DNA binding"/>
    <property type="evidence" value="ECO:0007669"/>
    <property type="project" value="InterPro"/>
</dbReference>
<dbReference type="GO" id="GO:0004803">
    <property type="term" value="F:transposase activity"/>
    <property type="evidence" value="ECO:0007669"/>
    <property type="project" value="InterPro"/>
</dbReference>
<organism evidence="2 3">
    <name type="scientific">Massilia yuzhufengensis</name>
    <dbReference type="NCBI Taxonomy" id="1164594"/>
    <lineage>
        <taxon>Bacteria</taxon>
        <taxon>Pseudomonadati</taxon>
        <taxon>Pseudomonadota</taxon>
        <taxon>Betaproteobacteria</taxon>
        <taxon>Burkholderiales</taxon>
        <taxon>Oxalobacteraceae</taxon>
        <taxon>Telluria group</taxon>
        <taxon>Massilia</taxon>
    </lineage>
</organism>
<dbReference type="Gene3D" id="1.10.10.60">
    <property type="entry name" value="Homeodomain-like"/>
    <property type="match status" value="1"/>
</dbReference>
<keyword evidence="1" id="KW-0175">Coiled coil</keyword>
<dbReference type="PANTHER" id="PTHR33215:SF13">
    <property type="entry name" value="PROTEIN DISTAL ANTENNA"/>
    <property type="match status" value="1"/>
</dbReference>
<dbReference type="Pfam" id="PF01527">
    <property type="entry name" value="HTH_Tnp_1"/>
    <property type="match status" value="1"/>
</dbReference>
<evidence type="ECO:0000313" key="2">
    <source>
        <dbReference type="EMBL" id="SFC51393.1"/>
    </source>
</evidence>
<dbReference type="GO" id="GO:0006313">
    <property type="term" value="P:DNA transposition"/>
    <property type="evidence" value="ECO:0007669"/>
    <property type="project" value="InterPro"/>
</dbReference>
<accession>A0A1I1K079</accession>
<dbReference type="InterPro" id="IPR051839">
    <property type="entry name" value="RD_transcriptional_regulator"/>
</dbReference>
<dbReference type="EMBL" id="FOLD01000007">
    <property type="protein sequence ID" value="SFC51393.1"/>
    <property type="molecule type" value="Genomic_DNA"/>
</dbReference>
<gene>
    <name evidence="2" type="ORF">SAMN05216204_10718</name>
</gene>
<dbReference type="InterPro" id="IPR002514">
    <property type="entry name" value="Transposase_8"/>
</dbReference>
<dbReference type="PANTHER" id="PTHR33215">
    <property type="entry name" value="PROTEIN DISTAL ANTENNA"/>
    <property type="match status" value="1"/>
</dbReference>